<dbReference type="PROSITE" id="PS50222">
    <property type="entry name" value="EF_HAND_2"/>
    <property type="match status" value="1"/>
</dbReference>
<dbReference type="InterPro" id="IPR011992">
    <property type="entry name" value="EF-hand-dom_pair"/>
</dbReference>
<sequence>MDVQSALYHIHNNFKTFDQDKSGWLDMKELSNIANGTGGTYSQRKDREAAQTLLNNPEYFAKADKTHWWQSRDGQVTQQSLYEVAKQTPSGVGALDFSQTKPGYEMAAMPGWGIGNGFSGGNGNGFGSDSGFGGNNSSGLFSQMGKMMSSMMDSMMSMFKNLMSFSPFRF</sequence>
<dbReference type="InterPro" id="IPR018247">
    <property type="entry name" value="EF_Hand_1_Ca_BS"/>
</dbReference>
<gene>
    <name evidence="2" type="ORF">F3J40_22435</name>
</gene>
<dbReference type="PROSITE" id="PS00018">
    <property type="entry name" value="EF_HAND_1"/>
    <property type="match status" value="1"/>
</dbReference>
<protein>
    <recommendedName>
        <fullName evidence="1">EF-hand domain-containing protein</fullName>
    </recommendedName>
</protein>
<dbReference type="InterPro" id="IPR002048">
    <property type="entry name" value="EF_hand_dom"/>
</dbReference>
<evidence type="ECO:0000313" key="2">
    <source>
        <dbReference type="EMBL" id="NIF24334.1"/>
    </source>
</evidence>
<dbReference type="SUPFAM" id="SSF47473">
    <property type="entry name" value="EF-hand"/>
    <property type="match status" value="1"/>
</dbReference>
<dbReference type="EMBL" id="VWXF01000014">
    <property type="protein sequence ID" value="NIF24334.1"/>
    <property type="molecule type" value="Genomic_DNA"/>
</dbReference>
<proteinExistence type="predicted"/>
<evidence type="ECO:0000259" key="1">
    <source>
        <dbReference type="PROSITE" id="PS50222"/>
    </source>
</evidence>
<name>A0ABX0RHQ7_9GAMM</name>
<comment type="caution">
    <text evidence="2">The sequence shown here is derived from an EMBL/GenBank/DDBJ whole genome shotgun (WGS) entry which is preliminary data.</text>
</comment>
<accession>A0ABX0RHQ7</accession>
<dbReference type="Gene3D" id="1.10.238.10">
    <property type="entry name" value="EF-hand"/>
    <property type="match status" value="1"/>
</dbReference>
<feature type="domain" description="EF-hand" evidence="1">
    <location>
        <begin position="14"/>
        <end position="40"/>
    </location>
</feature>
<keyword evidence="3" id="KW-1185">Reference proteome</keyword>
<dbReference type="Proteomes" id="UP001515683">
    <property type="component" value="Unassembled WGS sequence"/>
</dbReference>
<evidence type="ECO:0000313" key="3">
    <source>
        <dbReference type="Proteomes" id="UP001515683"/>
    </source>
</evidence>
<organism evidence="2 3">
    <name type="scientific">Candidatus Pantoea multigeneris</name>
    <dbReference type="NCBI Taxonomy" id="2608357"/>
    <lineage>
        <taxon>Bacteria</taxon>
        <taxon>Pseudomonadati</taxon>
        <taxon>Pseudomonadota</taxon>
        <taxon>Gammaproteobacteria</taxon>
        <taxon>Enterobacterales</taxon>
        <taxon>Erwiniaceae</taxon>
        <taxon>Pantoea</taxon>
    </lineage>
</organism>
<dbReference type="RefSeq" id="WP_167018197.1">
    <property type="nucleotide sequence ID" value="NZ_VWXF01000014.1"/>
</dbReference>
<reference evidence="2 3" key="1">
    <citation type="journal article" date="2019" name="bioRxiv">
        <title>Bacteria contribute to plant secondary compound degradation in a generalist herbivore system.</title>
        <authorList>
            <person name="Francoeur C.B."/>
            <person name="Khadempour L."/>
            <person name="Moreira-Soto R.D."/>
            <person name="Gotting K."/>
            <person name="Book A.J."/>
            <person name="Pinto-Tomas A.A."/>
            <person name="Keefover-Ring K."/>
            <person name="Currie C.R."/>
        </authorList>
    </citation>
    <scope>NUCLEOTIDE SEQUENCE [LARGE SCALE GENOMIC DNA]</scope>
    <source>
        <strain evidence="2">Acro-835</strain>
    </source>
</reference>